<dbReference type="InterPro" id="IPR009959">
    <property type="entry name" value="Cyclase_SnoaL-like"/>
</dbReference>
<evidence type="ECO:0008006" key="3">
    <source>
        <dbReference type="Google" id="ProtNLM"/>
    </source>
</evidence>
<organism evidence="1 2">
    <name type="scientific">Aplosporella prunicola CBS 121167</name>
    <dbReference type="NCBI Taxonomy" id="1176127"/>
    <lineage>
        <taxon>Eukaryota</taxon>
        <taxon>Fungi</taxon>
        <taxon>Dikarya</taxon>
        <taxon>Ascomycota</taxon>
        <taxon>Pezizomycotina</taxon>
        <taxon>Dothideomycetes</taxon>
        <taxon>Dothideomycetes incertae sedis</taxon>
        <taxon>Botryosphaeriales</taxon>
        <taxon>Aplosporellaceae</taxon>
        <taxon>Aplosporella</taxon>
    </lineage>
</organism>
<dbReference type="Proteomes" id="UP000799438">
    <property type="component" value="Unassembled WGS sequence"/>
</dbReference>
<dbReference type="EMBL" id="ML995474">
    <property type="protein sequence ID" value="KAF2147560.1"/>
    <property type="molecule type" value="Genomic_DNA"/>
</dbReference>
<reference evidence="1" key="1">
    <citation type="journal article" date="2020" name="Stud. Mycol.">
        <title>101 Dothideomycetes genomes: a test case for predicting lifestyles and emergence of pathogens.</title>
        <authorList>
            <person name="Haridas S."/>
            <person name="Albert R."/>
            <person name="Binder M."/>
            <person name="Bloem J."/>
            <person name="Labutti K."/>
            <person name="Salamov A."/>
            <person name="Andreopoulos B."/>
            <person name="Baker S."/>
            <person name="Barry K."/>
            <person name="Bills G."/>
            <person name="Bluhm B."/>
            <person name="Cannon C."/>
            <person name="Castanera R."/>
            <person name="Culley D."/>
            <person name="Daum C."/>
            <person name="Ezra D."/>
            <person name="Gonzalez J."/>
            <person name="Henrissat B."/>
            <person name="Kuo A."/>
            <person name="Liang C."/>
            <person name="Lipzen A."/>
            <person name="Lutzoni F."/>
            <person name="Magnuson J."/>
            <person name="Mondo S."/>
            <person name="Nolan M."/>
            <person name="Ohm R."/>
            <person name="Pangilinan J."/>
            <person name="Park H.-J."/>
            <person name="Ramirez L."/>
            <person name="Alfaro M."/>
            <person name="Sun H."/>
            <person name="Tritt A."/>
            <person name="Yoshinaga Y."/>
            <person name="Zwiers L.-H."/>
            <person name="Turgeon B."/>
            <person name="Goodwin S."/>
            <person name="Spatafora J."/>
            <person name="Crous P."/>
            <person name="Grigoriev I."/>
        </authorList>
    </citation>
    <scope>NUCLEOTIDE SEQUENCE</scope>
    <source>
        <strain evidence="1">CBS 121167</strain>
    </source>
</reference>
<name>A0A6A6BU78_9PEZI</name>
<accession>A0A6A6BU78</accession>
<dbReference type="AlphaFoldDB" id="A0A6A6BU78"/>
<proteinExistence type="predicted"/>
<dbReference type="GeneID" id="54297100"/>
<sequence length="160" mass="17533">MSTMIPSPAVNHVPTGTGGIGRGDLMRFYREFFLPAIPPSLNMRLVARTCGVDRVVDELVVSLRHTQELPWLLPGIPPTNKPLQFAMVSSVAVRGGKFVSERVYWDQAGVLVQAGLLDPKAAVPPALRQKGVERLPVLPESAKKVLDEESVPSNELIDEW</sequence>
<dbReference type="GO" id="GO:0030638">
    <property type="term" value="P:polyketide metabolic process"/>
    <property type="evidence" value="ECO:0007669"/>
    <property type="project" value="InterPro"/>
</dbReference>
<protein>
    <recommendedName>
        <fullName evidence="3">SnoaL-like domain-containing protein</fullName>
    </recommendedName>
</protein>
<dbReference type="RefSeq" id="XP_033403268.1">
    <property type="nucleotide sequence ID" value="XM_033539604.1"/>
</dbReference>
<evidence type="ECO:0000313" key="1">
    <source>
        <dbReference type="EMBL" id="KAF2147560.1"/>
    </source>
</evidence>
<gene>
    <name evidence="1" type="ORF">K452DRAFT_282566</name>
</gene>
<dbReference type="InterPro" id="IPR032710">
    <property type="entry name" value="NTF2-like_dom_sf"/>
</dbReference>
<dbReference type="SUPFAM" id="SSF54427">
    <property type="entry name" value="NTF2-like"/>
    <property type="match status" value="1"/>
</dbReference>
<dbReference type="OrthoDB" id="5440at2759"/>
<keyword evidence="2" id="KW-1185">Reference proteome</keyword>
<dbReference type="PANTHER" id="PTHR38436:SF3">
    <property type="entry name" value="CARBOXYMETHYLENEBUTENOLIDASE-RELATED"/>
    <property type="match status" value="1"/>
</dbReference>
<evidence type="ECO:0000313" key="2">
    <source>
        <dbReference type="Proteomes" id="UP000799438"/>
    </source>
</evidence>
<dbReference type="PANTHER" id="PTHR38436">
    <property type="entry name" value="POLYKETIDE CYCLASE SNOAL-LIKE DOMAIN"/>
    <property type="match status" value="1"/>
</dbReference>
<dbReference type="Gene3D" id="3.10.450.50">
    <property type="match status" value="1"/>
</dbReference>